<feature type="transmembrane region" description="Helical" evidence="1">
    <location>
        <begin position="107"/>
        <end position="125"/>
    </location>
</feature>
<protein>
    <submittedName>
        <fullName evidence="4">FecR domain-containing protein</fullName>
    </submittedName>
</protein>
<keyword evidence="1" id="KW-0812">Transmembrane</keyword>
<evidence type="ECO:0000256" key="1">
    <source>
        <dbReference type="SAM" id="Phobius"/>
    </source>
</evidence>
<name>A0ABS1X604_9GAMM</name>
<comment type="caution">
    <text evidence="4">The sequence shown here is derived from an EMBL/GenBank/DDBJ whole genome shotgun (WGS) entry which is preliminary data.</text>
</comment>
<keyword evidence="1" id="KW-1133">Transmembrane helix</keyword>
<dbReference type="Gene3D" id="2.60.120.1440">
    <property type="match status" value="1"/>
</dbReference>
<dbReference type="EMBL" id="JAEVLS010000009">
    <property type="protein sequence ID" value="MBM0108651.1"/>
    <property type="molecule type" value="Genomic_DNA"/>
</dbReference>
<gene>
    <name evidence="4" type="ORF">JM946_28300</name>
</gene>
<evidence type="ECO:0000259" key="3">
    <source>
        <dbReference type="Pfam" id="PF16220"/>
    </source>
</evidence>
<dbReference type="Pfam" id="PF16220">
    <property type="entry name" value="DUF4880"/>
    <property type="match status" value="1"/>
</dbReference>
<evidence type="ECO:0000313" key="5">
    <source>
        <dbReference type="Proteomes" id="UP000661077"/>
    </source>
</evidence>
<feature type="domain" description="FecR protein" evidence="2">
    <location>
        <begin position="132"/>
        <end position="224"/>
    </location>
</feature>
<keyword evidence="1" id="KW-0472">Membrane</keyword>
<dbReference type="PIRSF" id="PIRSF018266">
    <property type="entry name" value="FecR"/>
    <property type="match status" value="1"/>
</dbReference>
<dbReference type="InterPro" id="IPR032623">
    <property type="entry name" value="FecR_N"/>
</dbReference>
<proteinExistence type="predicted"/>
<dbReference type="Pfam" id="PF04773">
    <property type="entry name" value="FecR"/>
    <property type="match status" value="1"/>
</dbReference>
<reference evidence="4 5" key="1">
    <citation type="journal article" date="2021" name="Int. J. Syst. Evol. Microbiol.">
        <title>Steroidobacter gossypii sp. nov., isolated from soil of cotton cropping field.</title>
        <authorList>
            <person name="Huang R."/>
            <person name="Yang S."/>
            <person name="Zhen C."/>
            <person name="Liu W."/>
        </authorList>
    </citation>
    <scope>NUCLEOTIDE SEQUENCE [LARGE SCALE GENOMIC DNA]</scope>
    <source>
        <strain evidence="4 5">S1-65</strain>
    </source>
</reference>
<dbReference type="PANTHER" id="PTHR30273">
    <property type="entry name" value="PERIPLASMIC SIGNAL SENSOR AND SIGMA FACTOR ACTIVATOR FECR-RELATED"/>
    <property type="match status" value="1"/>
</dbReference>
<feature type="domain" description="FecR N-terminal" evidence="3">
    <location>
        <begin position="6"/>
        <end position="42"/>
    </location>
</feature>
<evidence type="ECO:0000259" key="2">
    <source>
        <dbReference type="Pfam" id="PF04773"/>
    </source>
</evidence>
<evidence type="ECO:0000313" key="4">
    <source>
        <dbReference type="EMBL" id="MBM0108651.1"/>
    </source>
</evidence>
<dbReference type="Proteomes" id="UP000661077">
    <property type="component" value="Unassembled WGS sequence"/>
</dbReference>
<organism evidence="4 5">
    <name type="scientific">Steroidobacter gossypii</name>
    <dbReference type="NCBI Taxonomy" id="2805490"/>
    <lineage>
        <taxon>Bacteria</taxon>
        <taxon>Pseudomonadati</taxon>
        <taxon>Pseudomonadota</taxon>
        <taxon>Gammaproteobacteria</taxon>
        <taxon>Steroidobacterales</taxon>
        <taxon>Steroidobacteraceae</taxon>
        <taxon>Steroidobacter</taxon>
    </lineage>
</organism>
<keyword evidence="5" id="KW-1185">Reference proteome</keyword>
<sequence length="351" mass="39562">MSIVSQEAAYWLLRLRDDAGAMPLEDRLEFARWIKQSPENVRELLLAHHMDGRLSRQKLCDQNTKIDSTVVHADFGRGLFQYDYQPCASVSDQVPRKRKPVSKLRALFARAAMVAMAVLLLLMLVNRTPEGVVETAASHLQQMSIEDGSSIQMDARTRLKVDLKPTERIVHLYSGQAVFEVVSNRKRPFIVRTELVDVTAVGTKFGVRVDDSGVTATVLEGVVEVTSRDPRDGDIVRLYPGEKLHMPKSRAPHLLSERSKERVDAQREFEWTTGWITLRDVEVGEIVREFNRRHKVQVSIGDPDIAARTIDYGRMKVTSVESFEAVMKSQPGIQVTNEGSVITLTQPGRSE</sequence>
<dbReference type="InterPro" id="IPR006860">
    <property type="entry name" value="FecR"/>
</dbReference>
<dbReference type="RefSeq" id="WP_203170822.1">
    <property type="nucleotide sequence ID" value="NZ_JAEVLS010000009.1"/>
</dbReference>
<dbReference type="PANTHER" id="PTHR30273:SF2">
    <property type="entry name" value="PROTEIN FECR"/>
    <property type="match status" value="1"/>
</dbReference>
<accession>A0ABS1X604</accession>
<dbReference type="InterPro" id="IPR012373">
    <property type="entry name" value="Ferrdict_sens_TM"/>
</dbReference>